<evidence type="ECO:0000313" key="1">
    <source>
        <dbReference type="EMBL" id="KAF9442168.1"/>
    </source>
</evidence>
<protein>
    <recommendedName>
        <fullName evidence="3">NACHT domain-containing protein</fullName>
    </recommendedName>
</protein>
<dbReference type="Proteomes" id="UP000807342">
    <property type="component" value="Unassembled WGS sequence"/>
</dbReference>
<reference evidence="1" key="1">
    <citation type="submission" date="2020-11" db="EMBL/GenBank/DDBJ databases">
        <authorList>
            <consortium name="DOE Joint Genome Institute"/>
            <person name="Ahrendt S."/>
            <person name="Riley R."/>
            <person name="Andreopoulos W."/>
            <person name="Labutti K."/>
            <person name="Pangilinan J."/>
            <person name="Ruiz-Duenas F.J."/>
            <person name="Barrasa J.M."/>
            <person name="Sanchez-Garcia M."/>
            <person name="Camarero S."/>
            <person name="Miyauchi S."/>
            <person name="Serrano A."/>
            <person name="Linde D."/>
            <person name="Babiker R."/>
            <person name="Drula E."/>
            <person name="Ayuso-Fernandez I."/>
            <person name="Pacheco R."/>
            <person name="Padilla G."/>
            <person name="Ferreira P."/>
            <person name="Barriuso J."/>
            <person name="Kellner H."/>
            <person name="Castanera R."/>
            <person name="Alfaro M."/>
            <person name="Ramirez L."/>
            <person name="Pisabarro A.G."/>
            <person name="Kuo A."/>
            <person name="Tritt A."/>
            <person name="Lipzen A."/>
            <person name="He G."/>
            <person name="Yan M."/>
            <person name="Ng V."/>
            <person name="Cullen D."/>
            <person name="Martin F."/>
            <person name="Rosso M.-N."/>
            <person name="Henrissat B."/>
            <person name="Hibbett D."/>
            <person name="Martinez A.T."/>
            <person name="Grigoriev I.V."/>
        </authorList>
    </citation>
    <scope>NUCLEOTIDE SEQUENCE</scope>
    <source>
        <strain evidence="1">MF-IS2</strain>
    </source>
</reference>
<proteinExistence type="predicted"/>
<name>A0A9P5X0B7_9AGAR</name>
<comment type="caution">
    <text evidence="1">The sequence shown here is derived from an EMBL/GenBank/DDBJ whole genome shotgun (WGS) entry which is preliminary data.</text>
</comment>
<keyword evidence="2" id="KW-1185">Reference proteome</keyword>
<evidence type="ECO:0000313" key="2">
    <source>
        <dbReference type="Proteomes" id="UP000807342"/>
    </source>
</evidence>
<dbReference type="EMBL" id="MU151687">
    <property type="protein sequence ID" value="KAF9442168.1"/>
    <property type="molecule type" value="Genomic_DNA"/>
</dbReference>
<gene>
    <name evidence="1" type="ORF">P691DRAFT_849201</name>
</gene>
<organism evidence="1 2">
    <name type="scientific">Macrolepiota fuliginosa MF-IS2</name>
    <dbReference type="NCBI Taxonomy" id="1400762"/>
    <lineage>
        <taxon>Eukaryota</taxon>
        <taxon>Fungi</taxon>
        <taxon>Dikarya</taxon>
        <taxon>Basidiomycota</taxon>
        <taxon>Agaricomycotina</taxon>
        <taxon>Agaricomycetes</taxon>
        <taxon>Agaricomycetidae</taxon>
        <taxon>Agaricales</taxon>
        <taxon>Agaricineae</taxon>
        <taxon>Agaricaceae</taxon>
        <taxon>Macrolepiota</taxon>
    </lineage>
</organism>
<dbReference type="AlphaFoldDB" id="A0A9P5X0B7"/>
<accession>A0A9P5X0B7</accession>
<dbReference type="OrthoDB" id="5967843at2759"/>
<evidence type="ECO:0008006" key="3">
    <source>
        <dbReference type="Google" id="ProtNLM"/>
    </source>
</evidence>
<sequence length="363" mass="40998">MQGAEFNSSDRAPPPCCHPGTCMTISKKIHNWLENPRPEKKLLWLRGLADARKSTIIQTDPSYKKYITRVKLQDPQSLKKAMGEQFQLLIGEPFGCNVVMMNVWVVMLDGLDECSGDQTTGQHSNNIQHEIVWLISQFVLQHPSAPLIWIIASCPETHLKTTFSKDAIKPSFWEEDIPIDSPEALCGLFIFTEVIIHFIGDLSIGDPIAQLQCVISIISKILSQVPCELLKVVKDLIGTLLFLDCKSTKPAHFDLCHICNSLDIARDNAVTTLHHLHLVLYLPYTGDIGTTHPHFYHTSFQDFLEDPSHNEDNDSEWLAGFVASQIRNTFIGCLTFNIMVQFYSIHVPVPQSYLLLLLRNANH</sequence>